<reference evidence="3 6" key="2">
    <citation type="submission" date="2019-02" db="EMBL/GenBank/DDBJ databases">
        <title>Complete genome sequence of Desulfobacter hydrogenophilus AcRS1.</title>
        <authorList>
            <person name="Marietou A."/>
            <person name="Lund M.B."/>
            <person name="Marshall I.P.G."/>
            <person name="Schreiber L."/>
            <person name="Jorgensen B."/>
        </authorList>
    </citation>
    <scope>NUCLEOTIDE SEQUENCE [LARGE SCALE GENOMIC DNA]</scope>
    <source>
        <strain evidence="3 6">AcRS1</strain>
    </source>
</reference>
<proteinExistence type="predicted"/>
<dbReference type="Pfam" id="PF13560">
    <property type="entry name" value="HTH_31"/>
    <property type="match status" value="1"/>
</dbReference>
<evidence type="ECO:0000313" key="5">
    <source>
        <dbReference type="Proteomes" id="UP000248798"/>
    </source>
</evidence>
<dbReference type="InterPro" id="IPR001387">
    <property type="entry name" value="Cro/C1-type_HTH"/>
</dbReference>
<evidence type="ECO:0000313" key="4">
    <source>
        <dbReference type="EMBL" id="RAM00540.1"/>
    </source>
</evidence>
<dbReference type="EMBL" id="QLNI01000045">
    <property type="protein sequence ID" value="RAM00540.1"/>
    <property type="molecule type" value="Genomic_DNA"/>
</dbReference>
<organism evidence="4 5">
    <name type="scientific">Desulfobacter hydrogenophilus</name>
    <dbReference type="NCBI Taxonomy" id="2291"/>
    <lineage>
        <taxon>Bacteria</taxon>
        <taxon>Pseudomonadati</taxon>
        <taxon>Thermodesulfobacteriota</taxon>
        <taxon>Desulfobacteria</taxon>
        <taxon>Desulfobacterales</taxon>
        <taxon>Desulfobacteraceae</taxon>
        <taxon>Desulfobacter</taxon>
    </lineage>
</organism>
<sequence>MFENLSPIAIAEQLGERLKQARLNADLTQAEVAARTGLNRRTILNAEKGNVQLKNLVAILVSLGMVEQINMFIPMQEISPVQLAKLKGKKRQRASKTQKKKRQIREDKSLW</sequence>
<dbReference type="GO" id="GO:0003677">
    <property type="term" value="F:DNA binding"/>
    <property type="evidence" value="ECO:0007669"/>
    <property type="project" value="InterPro"/>
</dbReference>
<keyword evidence="6" id="KW-1185">Reference proteome</keyword>
<dbReference type="SUPFAM" id="SSF47413">
    <property type="entry name" value="lambda repressor-like DNA-binding domains"/>
    <property type="match status" value="1"/>
</dbReference>
<dbReference type="Proteomes" id="UP000248798">
    <property type="component" value="Unassembled WGS sequence"/>
</dbReference>
<protein>
    <submittedName>
        <fullName evidence="3 4">Transcriptional regulator</fullName>
    </submittedName>
</protein>
<dbReference type="RefSeq" id="WP_111959495.1">
    <property type="nucleotide sequence ID" value="NZ_CP036313.1"/>
</dbReference>
<evidence type="ECO:0000259" key="2">
    <source>
        <dbReference type="PROSITE" id="PS50943"/>
    </source>
</evidence>
<feature type="compositionally biased region" description="Basic residues" evidence="1">
    <location>
        <begin position="86"/>
        <end position="103"/>
    </location>
</feature>
<feature type="region of interest" description="Disordered" evidence="1">
    <location>
        <begin position="86"/>
        <end position="111"/>
    </location>
</feature>
<reference evidence="4 5" key="1">
    <citation type="submission" date="2018-06" db="EMBL/GenBank/DDBJ databases">
        <title>Complete Genome Sequence of Desulfobacter hydrogenophilus (DSM3380).</title>
        <authorList>
            <person name="Marietou A."/>
            <person name="Schreiber L."/>
            <person name="Marshall I."/>
            <person name="Jorgensen B."/>
        </authorList>
    </citation>
    <scope>NUCLEOTIDE SEQUENCE [LARGE SCALE GENOMIC DNA]</scope>
    <source>
        <strain evidence="4 5">DSM 3380</strain>
    </source>
</reference>
<dbReference type="CDD" id="cd00093">
    <property type="entry name" value="HTH_XRE"/>
    <property type="match status" value="1"/>
</dbReference>
<dbReference type="InterPro" id="IPR010982">
    <property type="entry name" value="Lambda_DNA-bd_dom_sf"/>
</dbReference>
<dbReference type="SMART" id="SM00530">
    <property type="entry name" value="HTH_XRE"/>
    <property type="match status" value="1"/>
</dbReference>
<dbReference type="PROSITE" id="PS50943">
    <property type="entry name" value="HTH_CROC1"/>
    <property type="match status" value="1"/>
</dbReference>
<feature type="domain" description="HTH cro/C1-type" evidence="2">
    <location>
        <begin position="18"/>
        <end position="69"/>
    </location>
</feature>
<evidence type="ECO:0000313" key="3">
    <source>
        <dbReference type="EMBL" id="QBH11538.1"/>
    </source>
</evidence>
<dbReference type="AlphaFoldDB" id="A0A328FA27"/>
<evidence type="ECO:0000313" key="6">
    <source>
        <dbReference type="Proteomes" id="UP000293902"/>
    </source>
</evidence>
<name>A0A328FA27_9BACT</name>
<dbReference type="EMBL" id="CP036313">
    <property type="protein sequence ID" value="QBH11538.1"/>
    <property type="molecule type" value="Genomic_DNA"/>
</dbReference>
<dbReference type="OrthoDB" id="5420607at2"/>
<dbReference type="Proteomes" id="UP000293902">
    <property type="component" value="Chromosome"/>
</dbReference>
<dbReference type="Gene3D" id="1.10.260.40">
    <property type="entry name" value="lambda repressor-like DNA-binding domains"/>
    <property type="match status" value="1"/>
</dbReference>
<evidence type="ECO:0000256" key="1">
    <source>
        <dbReference type="SAM" id="MobiDB-lite"/>
    </source>
</evidence>
<accession>A0A328FA27</accession>
<gene>
    <name evidence="4" type="ORF">DO021_18630</name>
    <name evidence="3" type="ORF">EYB58_00550</name>
</gene>